<reference evidence="2 3" key="1">
    <citation type="submission" date="2024-02" db="EMBL/GenBank/DDBJ databases">
        <title>High-quality chromosome-scale genome assembly of Pensacola bahiagrass (Paspalum notatum Flugge var. saurae).</title>
        <authorList>
            <person name="Vega J.M."/>
            <person name="Podio M."/>
            <person name="Orjuela J."/>
            <person name="Siena L.A."/>
            <person name="Pessino S.C."/>
            <person name="Combes M.C."/>
            <person name="Mariac C."/>
            <person name="Albertini E."/>
            <person name="Pupilli F."/>
            <person name="Ortiz J.P.A."/>
            <person name="Leblanc O."/>
        </authorList>
    </citation>
    <scope>NUCLEOTIDE SEQUENCE [LARGE SCALE GENOMIC DNA]</scope>
    <source>
        <strain evidence="2">R1</strain>
        <tissue evidence="2">Leaf</tissue>
    </source>
</reference>
<accession>A0AAQ3PKF9</accession>
<name>A0AAQ3PKF9_PASNO</name>
<keyword evidence="3" id="KW-1185">Reference proteome</keyword>
<dbReference type="Proteomes" id="UP001341281">
    <property type="component" value="Chromosome 01"/>
</dbReference>
<proteinExistence type="predicted"/>
<dbReference type="AlphaFoldDB" id="A0AAQ3PKF9"/>
<protein>
    <submittedName>
        <fullName evidence="2">Uncharacterized protein</fullName>
    </submittedName>
</protein>
<feature type="region of interest" description="Disordered" evidence="1">
    <location>
        <begin position="14"/>
        <end position="46"/>
    </location>
</feature>
<evidence type="ECO:0000313" key="2">
    <source>
        <dbReference type="EMBL" id="WVZ53457.1"/>
    </source>
</evidence>
<organism evidence="2 3">
    <name type="scientific">Paspalum notatum var. saurae</name>
    <dbReference type="NCBI Taxonomy" id="547442"/>
    <lineage>
        <taxon>Eukaryota</taxon>
        <taxon>Viridiplantae</taxon>
        <taxon>Streptophyta</taxon>
        <taxon>Embryophyta</taxon>
        <taxon>Tracheophyta</taxon>
        <taxon>Spermatophyta</taxon>
        <taxon>Magnoliopsida</taxon>
        <taxon>Liliopsida</taxon>
        <taxon>Poales</taxon>
        <taxon>Poaceae</taxon>
        <taxon>PACMAD clade</taxon>
        <taxon>Panicoideae</taxon>
        <taxon>Andropogonodae</taxon>
        <taxon>Paspaleae</taxon>
        <taxon>Paspalinae</taxon>
        <taxon>Paspalum</taxon>
    </lineage>
</organism>
<gene>
    <name evidence="2" type="ORF">U9M48_004397</name>
</gene>
<dbReference type="EMBL" id="CP144745">
    <property type="protein sequence ID" value="WVZ53457.1"/>
    <property type="molecule type" value="Genomic_DNA"/>
</dbReference>
<evidence type="ECO:0000256" key="1">
    <source>
        <dbReference type="SAM" id="MobiDB-lite"/>
    </source>
</evidence>
<evidence type="ECO:0000313" key="3">
    <source>
        <dbReference type="Proteomes" id="UP001341281"/>
    </source>
</evidence>
<sequence length="125" mass="13557">MLGVFERTVRKAPATWYAGRPRSGSRSHPPHPHRESSPSPPPITIATVAFPSLSSTGSHCVPPPPRAAASACTHPLLSSSLPPWCWRQTGCSTGLRKPVGWPACSVTHTIRRISKLDYTSDPQRK</sequence>